<keyword evidence="2" id="KW-1185">Reference proteome</keyword>
<dbReference type="EMBL" id="OP880253">
    <property type="protein sequence ID" value="WAE39631.1"/>
    <property type="molecule type" value="Genomic_DNA"/>
</dbReference>
<sequence>MGIIDIVLEVFEKAIDAEAELQVKYDEDPVKHFKLREKIRKSYFRKLKLLLCDSLEE</sequence>
<organism evidence="1 2">
    <name type="scientific">Methanophagales virus GBV302</name>
    <dbReference type="NCBI Taxonomy" id="2999281"/>
    <lineage>
        <taxon>Viruses</taxon>
        <taxon>Duplodnaviria</taxon>
        <taxon>Heunggongvirae</taxon>
        <taxon>Uroviricota</taxon>
        <taxon>Caudoviricetes</taxon>
        <taxon>Nakonvirales</taxon>
        <taxon>Ekchuahviridae</taxon>
        <taxon>Kukulkanvirus</taxon>
        <taxon>Kukulkanvirus mexicoense</taxon>
    </lineage>
</organism>
<accession>A0A9E8VB30</accession>
<gene>
    <name evidence="1" type="ORF">FHOMOCKG_00103</name>
</gene>
<name>A0A9E8VB30_9CAUD</name>
<evidence type="ECO:0000313" key="2">
    <source>
        <dbReference type="Proteomes" id="UP001156237"/>
    </source>
</evidence>
<dbReference type="Proteomes" id="UP001156237">
    <property type="component" value="Segment"/>
</dbReference>
<evidence type="ECO:0000313" key="1">
    <source>
        <dbReference type="EMBL" id="WAE39631.1"/>
    </source>
</evidence>
<reference evidence="1 2" key="1">
    <citation type="submission" date="2022-10" db="EMBL/GenBank/DDBJ databases">
        <title>Evolutionary Diversification of Methanotrophic Ca. Methanophagales (ANME-1) and Their Expansive Virome.</title>
        <authorList>
            <person name="Laso-Perez R."/>
            <person name="Wu F."/>
            <person name="Cremiere A."/>
            <person name="Speth D.R."/>
            <person name="Magyar J.S."/>
            <person name="Krupovic M."/>
            <person name="Orphan V.J."/>
        </authorList>
    </citation>
    <scope>NUCLEOTIDE SEQUENCE [LARGE SCALE GENOMIC DNA]</scope>
</reference>
<protein>
    <submittedName>
        <fullName evidence="1">Uncharacterized protein</fullName>
    </submittedName>
</protein>
<proteinExistence type="predicted"/>